<feature type="compositionally biased region" description="Low complexity" evidence="1">
    <location>
        <begin position="132"/>
        <end position="144"/>
    </location>
</feature>
<feature type="region of interest" description="Disordered" evidence="1">
    <location>
        <begin position="117"/>
        <end position="144"/>
    </location>
</feature>
<keyword evidence="3" id="KW-1185">Reference proteome</keyword>
<feature type="region of interest" description="Disordered" evidence="1">
    <location>
        <begin position="220"/>
        <end position="262"/>
    </location>
</feature>
<gene>
    <name evidence="2" type="ORF">GRF29_1536g1142442</name>
</gene>
<comment type="caution">
    <text evidence="2">The sequence shown here is derived from an EMBL/GenBank/DDBJ whole genome shotgun (WGS) entry which is preliminary data.</text>
</comment>
<evidence type="ECO:0000256" key="1">
    <source>
        <dbReference type="SAM" id="MobiDB-lite"/>
    </source>
</evidence>
<organism evidence="2 3">
    <name type="scientific">Pseudopithomyces chartarum</name>
    <dbReference type="NCBI Taxonomy" id="1892770"/>
    <lineage>
        <taxon>Eukaryota</taxon>
        <taxon>Fungi</taxon>
        <taxon>Dikarya</taxon>
        <taxon>Ascomycota</taxon>
        <taxon>Pezizomycotina</taxon>
        <taxon>Dothideomycetes</taxon>
        <taxon>Pleosporomycetidae</taxon>
        <taxon>Pleosporales</taxon>
        <taxon>Massarineae</taxon>
        <taxon>Didymosphaeriaceae</taxon>
        <taxon>Pseudopithomyces</taxon>
    </lineage>
</organism>
<protein>
    <submittedName>
        <fullName evidence="2">Uncharacterized protein</fullName>
    </submittedName>
</protein>
<evidence type="ECO:0000313" key="3">
    <source>
        <dbReference type="Proteomes" id="UP001280581"/>
    </source>
</evidence>
<feature type="compositionally biased region" description="Low complexity" evidence="1">
    <location>
        <begin position="23"/>
        <end position="34"/>
    </location>
</feature>
<accession>A0AAN6LL66</accession>
<dbReference type="Proteomes" id="UP001280581">
    <property type="component" value="Unassembled WGS sequence"/>
</dbReference>
<evidence type="ECO:0000313" key="2">
    <source>
        <dbReference type="EMBL" id="KAK3197245.1"/>
    </source>
</evidence>
<proteinExistence type="predicted"/>
<name>A0AAN6LL66_9PLEO</name>
<sequence>MGIVKKVKGFLAEKKAKKQQNRASSPNSPSAASDEPADPGGSQTMPTPMQQPSVIEGDQPEYPQARPPSSVYSIPSTNEVYQLQYPSARQTSSAFSVPSASDSIRAMYPIVRPNPSVYSPQTAMEDTRGPPSTISEEASSSSSSEVGTISTNLFKGFSMSLEEIQAAHLKRIDNLQLKRTPAMRQPNSASRTHVRQRHIATEPQGVDRMLSYRQPLQETTNNTAVPPIPQRTDPTTRRFAGVQRNRTVLTPARKESYEPSPEEIELVRKAALEKLEGDTKEN</sequence>
<feature type="region of interest" description="Disordered" evidence="1">
    <location>
        <begin position="1"/>
        <end position="75"/>
    </location>
</feature>
<feature type="compositionally biased region" description="Polar residues" evidence="1">
    <location>
        <begin position="41"/>
        <end position="53"/>
    </location>
</feature>
<dbReference type="AlphaFoldDB" id="A0AAN6LL66"/>
<reference evidence="2 3" key="1">
    <citation type="submission" date="2021-02" db="EMBL/GenBank/DDBJ databases">
        <title>Genome assembly of Pseudopithomyces chartarum.</title>
        <authorList>
            <person name="Jauregui R."/>
            <person name="Singh J."/>
            <person name="Voisey C."/>
        </authorList>
    </citation>
    <scope>NUCLEOTIDE SEQUENCE [LARGE SCALE GENOMIC DNA]</scope>
    <source>
        <strain evidence="2 3">AGR01</strain>
    </source>
</reference>
<dbReference type="EMBL" id="WVTA01000021">
    <property type="protein sequence ID" value="KAK3197245.1"/>
    <property type="molecule type" value="Genomic_DNA"/>
</dbReference>